<keyword evidence="2" id="KW-0949">S-adenosyl-L-methionine</keyword>
<dbReference type="Gene3D" id="3.20.20.70">
    <property type="entry name" value="Aldolase class I"/>
    <property type="match status" value="1"/>
</dbReference>
<keyword evidence="4" id="KW-0408">Iron</keyword>
<evidence type="ECO:0000313" key="8">
    <source>
        <dbReference type="Proteomes" id="UP000703590"/>
    </source>
</evidence>
<dbReference type="SFLD" id="SFLDS00029">
    <property type="entry name" value="Radical_SAM"/>
    <property type="match status" value="1"/>
</dbReference>
<dbReference type="RefSeq" id="WP_205459023.1">
    <property type="nucleotide sequence ID" value="NZ_JAFHKK010000012.1"/>
</dbReference>
<dbReference type="InterPro" id="IPR013785">
    <property type="entry name" value="Aldolase_TIM"/>
</dbReference>
<evidence type="ECO:0000256" key="2">
    <source>
        <dbReference type="ARBA" id="ARBA00022691"/>
    </source>
</evidence>
<evidence type="ECO:0000256" key="1">
    <source>
        <dbReference type="ARBA" id="ARBA00001966"/>
    </source>
</evidence>
<dbReference type="InterPro" id="IPR058240">
    <property type="entry name" value="rSAM_sf"/>
</dbReference>
<evidence type="ECO:0000256" key="4">
    <source>
        <dbReference type="ARBA" id="ARBA00023004"/>
    </source>
</evidence>
<keyword evidence="3" id="KW-0479">Metal-binding</keyword>
<dbReference type="PANTHER" id="PTHR11228">
    <property type="entry name" value="RADICAL SAM DOMAIN PROTEIN"/>
    <property type="match status" value="1"/>
</dbReference>
<dbReference type="InterPro" id="IPR007197">
    <property type="entry name" value="rSAM"/>
</dbReference>
<name>A0ABS2WS69_9BACT</name>
<comment type="cofactor">
    <cofactor evidence="1">
        <name>[4Fe-4S] cluster</name>
        <dbReference type="ChEBI" id="CHEBI:49883"/>
    </cofactor>
</comment>
<accession>A0ABS2WS69</accession>
<keyword evidence="5" id="KW-0411">Iron-sulfur</keyword>
<dbReference type="PANTHER" id="PTHR11228:SF7">
    <property type="entry name" value="PQQA PEPTIDE CYCLASE"/>
    <property type="match status" value="1"/>
</dbReference>
<evidence type="ECO:0000256" key="3">
    <source>
        <dbReference type="ARBA" id="ARBA00022723"/>
    </source>
</evidence>
<organism evidence="7 8">
    <name type="scientific">Sulfurospirillum tamanense</name>
    <dbReference type="NCBI Taxonomy" id="2813362"/>
    <lineage>
        <taxon>Bacteria</taxon>
        <taxon>Pseudomonadati</taxon>
        <taxon>Campylobacterota</taxon>
        <taxon>Epsilonproteobacteria</taxon>
        <taxon>Campylobacterales</taxon>
        <taxon>Sulfurospirillaceae</taxon>
        <taxon>Sulfurospirillum</taxon>
    </lineage>
</organism>
<dbReference type="Pfam" id="PF13186">
    <property type="entry name" value="SPASM"/>
    <property type="match status" value="1"/>
</dbReference>
<gene>
    <name evidence="7" type="ORF">JWV37_06750</name>
</gene>
<feature type="domain" description="4Fe4S-binding SPASM" evidence="6">
    <location>
        <begin position="322"/>
        <end position="395"/>
    </location>
</feature>
<evidence type="ECO:0000313" key="7">
    <source>
        <dbReference type="EMBL" id="MBN2964472.1"/>
    </source>
</evidence>
<evidence type="ECO:0000259" key="6">
    <source>
        <dbReference type="Pfam" id="PF13186"/>
    </source>
</evidence>
<dbReference type="CDD" id="cd01335">
    <property type="entry name" value="Radical_SAM"/>
    <property type="match status" value="1"/>
</dbReference>
<reference evidence="7" key="1">
    <citation type="submission" date="2021-02" db="EMBL/GenBank/DDBJ databases">
        <title>Sulfurospirillum tamanensis sp. nov.</title>
        <authorList>
            <person name="Frolova A."/>
            <person name="Merkel A."/>
            <person name="Slobodkin A."/>
        </authorList>
    </citation>
    <scope>NUCLEOTIDE SEQUENCE</scope>
    <source>
        <strain evidence="7">T05b</strain>
    </source>
</reference>
<protein>
    <submittedName>
        <fullName evidence="7">Radical SAM/SPASM domain-containing protein</fullName>
    </submittedName>
</protein>
<dbReference type="EMBL" id="JAFHKK010000012">
    <property type="protein sequence ID" value="MBN2964472.1"/>
    <property type="molecule type" value="Genomic_DNA"/>
</dbReference>
<proteinExistence type="predicted"/>
<dbReference type="InterPro" id="IPR050377">
    <property type="entry name" value="Radical_SAM_PqqE_MftC-like"/>
</dbReference>
<sequence>MNAITSVTHQELQQRNDTSLLAWGLSKTTKTHWNTLPIRAIVDNNPKLTGTFFQNIPIISPAQLHQWPDPIVLWGGHLENILAKIESLGLANEILIHQELTKSPLFALSQHYLSPNNNLQQKMHLFKKMVRLVELEPHSYCNRTCWFCPNSYLDRRSNTKFMDESILQKLIHGLAEINYDQTISFTRYSEPFGNDVFYSTLKKIRSSLPQATLHANTNGDFLTDATLSKAYESGLNSLNIQLYLPQHQPFEYTYVQGLAEKTLKKTPSLKATLSQKTDDWIEFACTFKTMHIRMYARDFRKNGNPRGDIIPSPSLSNRSSPCFLPFSDLYIDHTGDAVPCCNIRSDDPKQRAYVLGNIQEYETIFDMYFSKNFLSWRERLWSFGPKTFPPCKSCHFASIDFSHYIDNHLKKKMVITKE</sequence>
<dbReference type="CDD" id="cd21109">
    <property type="entry name" value="SPASM"/>
    <property type="match status" value="1"/>
</dbReference>
<evidence type="ECO:0000256" key="5">
    <source>
        <dbReference type="ARBA" id="ARBA00023014"/>
    </source>
</evidence>
<reference evidence="7" key="2">
    <citation type="submission" date="2021-02" db="EMBL/GenBank/DDBJ databases">
        <authorList>
            <person name="Merkel A.Y."/>
        </authorList>
    </citation>
    <scope>NUCLEOTIDE SEQUENCE</scope>
    <source>
        <strain evidence="7">T05b</strain>
    </source>
</reference>
<dbReference type="InterPro" id="IPR023885">
    <property type="entry name" value="4Fe4S-binding_SPASM_dom"/>
</dbReference>
<keyword evidence="8" id="KW-1185">Reference proteome</keyword>
<comment type="caution">
    <text evidence="7">The sequence shown here is derived from an EMBL/GenBank/DDBJ whole genome shotgun (WGS) entry which is preliminary data.</text>
</comment>
<dbReference type="Proteomes" id="UP000703590">
    <property type="component" value="Unassembled WGS sequence"/>
</dbReference>
<dbReference type="SUPFAM" id="SSF102114">
    <property type="entry name" value="Radical SAM enzymes"/>
    <property type="match status" value="1"/>
</dbReference>